<evidence type="ECO:0000313" key="3">
    <source>
        <dbReference type="Proteomes" id="UP001176941"/>
    </source>
</evidence>
<name>A0ABN9A5V4_RANTA</name>
<sequence length="117" mass="12267">MVSRWPRIGSSLHVLRDSRLLAPAVVRAKDEFRRSAAESRGSGVGKAAAASPPSGAAASRTERSGSSLLFAARTPSTSGREACPPRLSPLEPTSLLLATVVALIRAFLFPRLSEIAS</sequence>
<dbReference type="EMBL" id="OX459945">
    <property type="protein sequence ID" value="CAI9179294.1"/>
    <property type="molecule type" value="Genomic_DNA"/>
</dbReference>
<feature type="compositionally biased region" description="Low complexity" evidence="1">
    <location>
        <begin position="45"/>
        <end position="59"/>
    </location>
</feature>
<gene>
    <name evidence="2" type="ORF">MRATA1EN1_LOCUS28256</name>
</gene>
<proteinExistence type="predicted"/>
<accession>A0ABN9A5V4</accession>
<dbReference type="Proteomes" id="UP001176941">
    <property type="component" value="Chromosome 9"/>
</dbReference>
<evidence type="ECO:0000313" key="2">
    <source>
        <dbReference type="EMBL" id="CAI9179294.1"/>
    </source>
</evidence>
<reference evidence="2" key="1">
    <citation type="submission" date="2023-04" db="EMBL/GenBank/DDBJ databases">
        <authorList>
            <consortium name="ELIXIR-Norway"/>
        </authorList>
    </citation>
    <scope>NUCLEOTIDE SEQUENCE [LARGE SCALE GENOMIC DNA]</scope>
</reference>
<feature type="region of interest" description="Disordered" evidence="1">
    <location>
        <begin position="36"/>
        <end position="88"/>
    </location>
</feature>
<protein>
    <submittedName>
        <fullName evidence="2">Uncharacterized protein</fullName>
    </submittedName>
</protein>
<organism evidence="2 3">
    <name type="scientific">Rangifer tarandus platyrhynchus</name>
    <name type="common">Svalbard reindeer</name>
    <dbReference type="NCBI Taxonomy" id="3082113"/>
    <lineage>
        <taxon>Eukaryota</taxon>
        <taxon>Metazoa</taxon>
        <taxon>Chordata</taxon>
        <taxon>Craniata</taxon>
        <taxon>Vertebrata</taxon>
        <taxon>Euteleostomi</taxon>
        <taxon>Mammalia</taxon>
        <taxon>Eutheria</taxon>
        <taxon>Laurasiatheria</taxon>
        <taxon>Artiodactyla</taxon>
        <taxon>Ruminantia</taxon>
        <taxon>Pecora</taxon>
        <taxon>Cervidae</taxon>
        <taxon>Odocoileinae</taxon>
        <taxon>Rangifer</taxon>
    </lineage>
</organism>
<keyword evidence="3" id="KW-1185">Reference proteome</keyword>
<evidence type="ECO:0000256" key="1">
    <source>
        <dbReference type="SAM" id="MobiDB-lite"/>
    </source>
</evidence>